<reference evidence="3 4" key="1">
    <citation type="submission" date="2016-08" db="EMBL/GenBank/DDBJ databases">
        <title>Draft genome of the agarase producing Sphingomonas sp. MCT13.</title>
        <authorList>
            <person name="D'Andrea M.M."/>
            <person name="Rossolini G.M."/>
            <person name="Thaller M.C."/>
        </authorList>
    </citation>
    <scope>NUCLEOTIDE SEQUENCE [LARGE SCALE GENOMIC DNA]</scope>
    <source>
        <strain evidence="3 4">MCT13</strain>
    </source>
</reference>
<evidence type="ECO:0000256" key="1">
    <source>
        <dbReference type="SAM" id="SignalP"/>
    </source>
</evidence>
<dbReference type="Proteomes" id="UP000094487">
    <property type="component" value="Unassembled WGS sequence"/>
</dbReference>
<organism evidence="3 4">
    <name type="scientific">Sphingomonas turrisvirgatae</name>
    <dbReference type="NCBI Taxonomy" id="1888892"/>
    <lineage>
        <taxon>Bacteria</taxon>
        <taxon>Pseudomonadati</taxon>
        <taxon>Pseudomonadota</taxon>
        <taxon>Alphaproteobacteria</taxon>
        <taxon>Sphingomonadales</taxon>
        <taxon>Sphingomonadaceae</taxon>
        <taxon>Sphingomonas</taxon>
    </lineage>
</organism>
<accession>A0A1E3LQQ8</accession>
<keyword evidence="4" id="KW-1185">Reference proteome</keyword>
<dbReference type="PANTHER" id="PTHR36919:SF2">
    <property type="entry name" value="BLL6627 PROTEIN"/>
    <property type="match status" value="1"/>
</dbReference>
<name>A0A1E3LQQ8_9SPHN</name>
<dbReference type="AlphaFoldDB" id="A0A1E3LQQ8"/>
<feature type="domain" description="DUF2147" evidence="2">
    <location>
        <begin position="35"/>
        <end position="137"/>
    </location>
</feature>
<dbReference type="Gene3D" id="2.40.128.520">
    <property type="match status" value="1"/>
</dbReference>
<evidence type="ECO:0000259" key="2">
    <source>
        <dbReference type="Pfam" id="PF09917"/>
    </source>
</evidence>
<feature type="signal peptide" evidence="1">
    <location>
        <begin position="1"/>
        <end position="23"/>
    </location>
</feature>
<keyword evidence="1" id="KW-0732">Signal</keyword>
<dbReference type="PANTHER" id="PTHR36919">
    <property type="entry name" value="BLR1215 PROTEIN"/>
    <property type="match status" value="1"/>
</dbReference>
<dbReference type="InterPro" id="IPR019223">
    <property type="entry name" value="DUF2147"/>
</dbReference>
<dbReference type="RefSeq" id="WP_069322273.1">
    <property type="nucleotide sequence ID" value="NZ_MDDS01000086.1"/>
</dbReference>
<dbReference type="Pfam" id="PF09917">
    <property type="entry name" value="DUF2147"/>
    <property type="match status" value="1"/>
</dbReference>
<proteinExistence type="predicted"/>
<evidence type="ECO:0000313" key="3">
    <source>
        <dbReference type="EMBL" id="ODP36087.1"/>
    </source>
</evidence>
<dbReference type="STRING" id="1888892.BFL28_07560"/>
<sequence>MKGKAMLAAFAAAMTMLAPAAYAGGDAGPASGSAWRNPSNSVHIRLTPCGADRMCGTVIWASDKAKADARRGGTDQLIGANLFHEFRRVAPDEYKGRVFVPDINRTFSGQMKVQGDSLIGKGCVLAGLICKQQVWKRIS</sequence>
<comment type="caution">
    <text evidence="3">The sequence shown here is derived from an EMBL/GenBank/DDBJ whole genome shotgun (WGS) entry which is preliminary data.</text>
</comment>
<protein>
    <recommendedName>
        <fullName evidence="2">DUF2147 domain-containing protein</fullName>
    </recommendedName>
</protein>
<evidence type="ECO:0000313" key="4">
    <source>
        <dbReference type="Proteomes" id="UP000094487"/>
    </source>
</evidence>
<dbReference type="EMBL" id="MDDS01000086">
    <property type="protein sequence ID" value="ODP36087.1"/>
    <property type="molecule type" value="Genomic_DNA"/>
</dbReference>
<dbReference type="OrthoDB" id="9811671at2"/>
<gene>
    <name evidence="3" type="ORF">BFL28_07560</name>
</gene>
<feature type="chain" id="PRO_5009132021" description="DUF2147 domain-containing protein" evidence="1">
    <location>
        <begin position="24"/>
        <end position="139"/>
    </location>
</feature>